<dbReference type="AlphaFoldDB" id="A0A0J9ED90"/>
<evidence type="ECO:0000313" key="2">
    <source>
        <dbReference type="EMBL" id="KMW59694.1"/>
    </source>
</evidence>
<name>A0A0J9ED90_9RHOB</name>
<protein>
    <submittedName>
        <fullName evidence="2">Uncharacterized protein</fullName>
    </submittedName>
</protein>
<accession>A0A0J9ED90</accession>
<comment type="caution">
    <text evidence="2">The sequence shown here is derived from an EMBL/GenBank/DDBJ whole genome shotgun (WGS) entry which is preliminary data.</text>
</comment>
<organism evidence="2 3">
    <name type="scientific">Candidatus Rhodobacter oscarellae</name>
    <dbReference type="NCBI Taxonomy" id="1675527"/>
    <lineage>
        <taxon>Bacteria</taxon>
        <taxon>Pseudomonadati</taxon>
        <taxon>Pseudomonadota</taxon>
        <taxon>Alphaproteobacteria</taxon>
        <taxon>Rhodobacterales</taxon>
        <taxon>Rhodobacter group</taxon>
        <taxon>Rhodobacter</taxon>
    </lineage>
</organism>
<proteinExistence type="predicted"/>
<keyword evidence="1" id="KW-1133">Transmembrane helix</keyword>
<evidence type="ECO:0000313" key="3">
    <source>
        <dbReference type="Proteomes" id="UP000037178"/>
    </source>
</evidence>
<feature type="transmembrane region" description="Helical" evidence="1">
    <location>
        <begin position="6"/>
        <end position="28"/>
    </location>
</feature>
<keyword evidence="3" id="KW-1185">Reference proteome</keyword>
<dbReference type="EMBL" id="LFTY01000002">
    <property type="protein sequence ID" value="KMW59694.1"/>
    <property type="molecule type" value="Genomic_DNA"/>
</dbReference>
<gene>
    <name evidence="2" type="ORF">AIOL_004676</name>
</gene>
<reference evidence="2 3" key="1">
    <citation type="submission" date="2015-06" db="EMBL/GenBank/DDBJ databases">
        <title>Draft genome sequence of an Alphaproteobacteria species associated to the Mediterranean sponge Oscarella lobularis.</title>
        <authorList>
            <person name="Jourda C."/>
            <person name="Santini S."/>
            <person name="Claverie J.-M."/>
        </authorList>
    </citation>
    <scope>NUCLEOTIDE SEQUENCE [LARGE SCALE GENOMIC DNA]</scope>
    <source>
        <strain evidence="2">IGS</strain>
    </source>
</reference>
<keyword evidence="1" id="KW-0812">Transmembrane</keyword>
<keyword evidence="1" id="KW-0472">Membrane</keyword>
<dbReference type="PATRIC" id="fig|1675527.3.peg.4909"/>
<evidence type="ECO:0000256" key="1">
    <source>
        <dbReference type="SAM" id="Phobius"/>
    </source>
</evidence>
<sequence>MFIVSIYFSLTSAWWWFIPGLIGMSVIWSANKSGNAGNLLDAAMYDEEFYERFRSAGIWQYEMAEEDAQKYAT</sequence>
<dbReference type="Proteomes" id="UP000037178">
    <property type="component" value="Unassembled WGS sequence"/>
</dbReference>